<dbReference type="PANTHER" id="PTHR30055:SF234">
    <property type="entry name" value="HTH-TYPE TRANSCRIPTIONAL REGULATOR BETI"/>
    <property type="match status" value="1"/>
</dbReference>
<proteinExistence type="predicted"/>
<dbReference type="InterPro" id="IPR050109">
    <property type="entry name" value="HTH-type_TetR-like_transc_reg"/>
</dbReference>
<dbReference type="EMBL" id="JAVDYB010000001">
    <property type="protein sequence ID" value="MDR7276687.1"/>
    <property type="molecule type" value="Genomic_DNA"/>
</dbReference>
<dbReference type="InterPro" id="IPR001647">
    <property type="entry name" value="HTH_TetR"/>
</dbReference>
<comment type="caution">
    <text evidence="6">The sequence shown here is derived from an EMBL/GenBank/DDBJ whole genome shotgun (WGS) entry which is preliminary data.</text>
</comment>
<reference evidence="6" key="1">
    <citation type="submission" date="2023-07" db="EMBL/GenBank/DDBJ databases">
        <title>Sequencing the genomes of 1000 actinobacteria strains.</title>
        <authorList>
            <person name="Klenk H.-P."/>
        </authorList>
    </citation>
    <scope>NUCLEOTIDE SEQUENCE</scope>
    <source>
        <strain evidence="6">DSM 44707</strain>
    </source>
</reference>
<dbReference type="InterPro" id="IPR009057">
    <property type="entry name" value="Homeodomain-like_sf"/>
</dbReference>
<dbReference type="PROSITE" id="PS50977">
    <property type="entry name" value="HTH_TETR_2"/>
    <property type="match status" value="1"/>
</dbReference>
<dbReference type="AlphaFoldDB" id="A0AAE4CA98"/>
<dbReference type="Gene3D" id="1.10.357.10">
    <property type="entry name" value="Tetracycline Repressor, domain 2"/>
    <property type="match status" value="1"/>
</dbReference>
<accession>A0AAE4CA98</accession>
<dbReference type="GO" id="GO:0000976">
    <property type="term" value="F:transcription cis-regulatory region binding"/>
    <property type="evidence" value="ECO:0007669"/>
    <property type="project" value="TreeGrafter"/>
</dbReference>
<gene>
    <name evidence="6" type="ORF">J2S41_003465</name>
</gene>
<keyword evidence="3" id="KW-0804">Transcription</keyword>
<dbReference type="Pfam" id="PF13305">
    <property type="entry name" value="TetR_C_33"/>
    <property type="match status" value="1"/>
</dbReference>
<name>A0AAE4CA98_9ACTN</name>
<evidence type="ECO:0000259" key="5">
    <source>
        <dbReference type="PROSITE" id="PS50977"/>
    </source>
</evidence>
<dbReference type="RefSeq" id="WP_310368907.1">
    <property type="nucleotide sequence ID" value="NZ_JAVDYB010000001.1"/>
</dbReference>
<evidence type="ECO:0000256" key="2">
    <source>
        <dbReference type="ARBA" id="ARBA00023125"/>
    </source>
</evidence>
<protein>
    <submittedName>
        <fullName evidence="6">AcrR family transcriptional regulator</fullName>
    </submittedName>
</protein>
<evidence type="ECO:0000256" key="4">
    <source>
        <dbReference type="PROSITE-ProRule" id="PRU00335"/>
    </source>
</evidence>
<keyword evidence="1" id="KW-0805">Transcription regulation</keyword>
<dbReference type="InterPro" id="IPR025996">
    <property type="entry name" value="MT1864/Rv1816-like_C"/>
</dbReference>
<organism evidence="6 7">
    <name type="scientific">Catenuloplanes atrovinosus</name>
    <dbReference type="NCBI Taxonomy" id="137266"/>
    <lineage>
        <taxon>Bacteria</taxon>
        <taxon>Bacillati</taxon>
        <taxon>Actinomycetota</taxon>
        <taxon>Actinomycetes</taxon>
        <taxon>Micromonosporales</taxon>
        <taxon>Micromonosporaceae</taxon>
        <taxon>Catenuloplanes</taxon>
    </lineage>
</organism>
<dbReference type="PANTHER" id="PTHR30055">
    <property type="entry name" value="HTH-TYPE TRANSCRIPTIONAL REGULATOR RUTR"/>
    <property type="match status" value="1"/>
</dbReference>
<evidence type="ECO:0000256" key="1">
    <source>
        <dbReference type="ARBA" id="ARBA00023015"/>
    </source>
</evidence>
<dbReference type="GO" id="GO:0003700">
    <property type="term" value="F:DNA-binding transcription factor activity"/>
    <property type="evidence" value="ECO:0007669"/>
    <property type="project" value="TreeGrafter"/>
</dbReference>
<dbReference type="SUPFAM" id="SSF48498">
    <property type="entry name" value="Tetracyclin repressor-like, C-terminal domain"/>
    <property type="match status" value="1"/>
</dbReference>
<dbReference type="SUPFAM" id="SSF46689">
    <property type="entry name" value="Homeodomain-like"/>
    <property type="match status" value="1"/>
</dbReference>
<feature type="domain" description="HTH tetR-type" evidence="5">
    <location>
        <begin position="10"/>
        <end position="70"/>
    </location>
</feature>
<keyword evidence="2 4" id="KW-0238">DNA-binding</keyword>
<keyword evidence="7" id="KW-1185">Reference proteome</keyword>
<feature type="DNA-binding region" description="H-T-H motif" evidence="4">
    <location>
        <begin position="33"/>
        <end position="52"/>
    </location>
</feature>
<dbReference type="Pfam" id="PF00440">
    <property type="entry name" value="TetR_N"/>
    <property type="match status" value="1"/>
</dbReference>
<dbReference type="InterPro" id="IPR036271">
    <property type="entry name" value="Tet_transcr_reg_TetR-rel_C_sf"/>
</dbReference>
<evidence type="ECO:0000313" key="6">
    <source>
        <dbReference type="EMBL" id="MDR7276687.1"/>
    </source>
</evidence>
<sequence length="192" mass="20833">MSTRRERERADVRARIVAAALNVLEAEGSAALTVRRVAAEVEYTAPVVYQHFDGKDGLILVLVEQGYRRLRGEMAAAIDAPGPAGERILRGADAYLRFAGEHPHLYQAMNNTLLDPAARQRSATPVTELVYGLLAGWAAENETPLDLGEGCEMLWGTLHGMASLGHLGTIGPDRARHLGDRAVRAILTAWRG</sequence>
<evidence type="ECO:0000256" key="3">
    <source>
        <dbReference type="ARBA" id="ARBA00023163"/>
    </source>
</evidence>
<evidence type="ECO:0000313" key="7">
    <source>
        <dbReference type="Proteomes" id="UP001183643"/>
    </source>
</evidence>
<dbReference type="Proteomes" id="UP001183643">
    <property type="component" value="Unassembled WGS sequence"/>
</dbReference>